<accession>A0ABW5RAS0</accession>
<dbReference type="PRINTS" id="PR00251">
    <property type="entry name" value="BACTRLOPSIN"/>
</dbReference>
<sequence length="236" mass="26421">MKEIEVYWLWIYVAVMAAGAFYFASLSFQRKGVPRIEYLVAFIIPVWSGTAYASMAVGQGIVDIGEKVTYYARYLDWVVTTPLLLVALSMTGMFYIRKDKVIILGLVAADVFMILTGLIADLTSSWPLRYMWYTLGLVALLLILWIIWYPLRHKAQSQGRELASLYDKAAGYLSILWVCYPTIWLIGPSGIGLVGQVTDTVLFVILPIFSKVGFSILDLNGLRALKKSPDSNPLTA</sequence>
<evidence type="ECO:0000313" key="12">
    <source>
        <dbReference type="EMBL" id="MFD2672152.1"/>
    </source>
</evidence>
<keyword evidence="6" id="KW-0681">Retinal protein</keyword>
<keyword evidence="4" id="KW-0716">Sensory transduction</keyword>
<keyword evidence="8" id="KW-0157">Chromophore</keyword>
<evidence type="ECO:0000256" key="3">
    <source>
        <dbReference type="ARBA" id="ARBA00022543"/>
    </source>
</evidence>
<evidence type="ECO:0000256" key="11">
    <source>
        <dbReference type="SAM" id="Phobius"/>
    </source>
</evidence>
<reference evidence="13" key="1">
    <citation type="journal article" date="2019" name="Int. J. Syst. Evol. Microbiol.">
        <title>The Global Catalogue of Microorganisms (GCM) 10K type strain sequencing project: providing services to taxonomists for standard genome sequencing and annotation.</title>
        <authorList>
            <consortium name="The Broad Institute Genomics Platform"/>
            <consortium name="The Broad Institute Genome Sequencing Center for Infectious Disease"/>
            <person name="Wu L."/>
            <person name="Ma J."/>
        </authorList>
    </citation>
    <scope>NUCLEOTIDE SEQUENCE [LARGE SCALE GENOMIC DNA]</scope>
    <source>
        <strain evidence="13">KCTC 33676</strain>
    </source>
</reference>
<evidence type="ECO:0000256" key="10">
    <source>
        <dbReference type="ARBA" id="ARBA00023170"/>
    </source>
</evidence>
<feature type="transmembrane region" description="Helical" evidence="11">
    <location>
        <begin position="6"/>
        <end position="26"/>
    </location>
</feature>
<feature type="transmembrane region" description="Helical" evidence="11">
    <location>
        <begin position="101"/>
        <end position="120"/>
    </location>
</feature>
<evidence type="ECO:0000256" key="9">
    <source>
        <dbReference type="ARBA" id="ARBA00023136"/>
    </source>
</evidence>
<evidence type="ECO:0000256" key="2">
    <source>
        <dbReference type="ARBA" id="ARBA00008130"/>
    </source>
</evidence>
<dbReference type="Gene3D" id="1.20.1070.10">
    <property type="entry name" value="Rhodopsin 7-helix transmembrane proteins"/>
    <property type="match status" value="1"/>
</dbReference>
<proteinExistence type="inferred from homology"/>
<keyword evidence="7 11" id="KW-1133">Transmembrane helix</keyword>
<evidence type="ECO:0000256" key="7">
    <source>
        <dbReference type="ARBA" id="ARBA00022989"/>
    </source>
</evidence>
<feature type="transmembrane region" description="Helical" evidence="11">
    <location>
        <begin position="132"/>
        <end position="151"/>
    </location>
</feature>
<feature type="transmembrane region" description="Helical" evidence="11">
    <location>
        <begin position="200"/>
        <end position="219"/>
    </location>
</feature>
<keyword evidence="5 11" id="KW-0812">Transmembrane</keyword>
<dbReference type="Proteomes" id="UP001597497">
    <property type="component" value="Unassembled WGS sequence"/>
</dbReference>
<dbReference type="Pfam" id="PF01036">
    <property type="entry name" value="Bac_rhodopsin"/>
    <property type="match status" value="1"/>
</dbReference>
<dbReference type="InterPro" id="IPR001425">
    <property type="entry name" value="Arc/bac/fun_rhodopsins"/>
</dbReference>
<dbReference type="RefSeq" id="WP_379929672.1">
    <property type="nucleotide sequence ID" value="NZ_JBHUMM010000025.1"/>
</dbReference>
<evidence type="ECO:0000313" key="13">
    <source>
        <dbReference type="Proteomes" id="UP001597497"/>
    </source>
</evidence>
<feature type="transmembrane region" description="Helical" evidence="11">
    <location>
        <begin position="172"/>
        <end position="194"/>
    </location>
</feature>
<feature type="transmembrane region" description="Helical" evidence="11">
    <location>
        <begin position="74"/>
        <end position="96"/>
    </location>
</feature>
<comment type="similarity">
    <text evidence="2">Belongs to the archaeal/bacterial/fungal opsin family.</text>
</comment>
<dbReference type="SUPFAM" id="SSF81321">
    <property type="entry name" value="Family A G protein-coupled receptor-like"/>
    <property type="match status" value="1"/>
</dbReference>
<evidence type="ECO:0000256" key="5">
    <source>
        <dbReference type="ARBA" id="ARBA00022692"/>
    </source>
</evidence>
<evidence type="ECO:0000256" key="4">
    <source>
        <dbReference type="ARBA" id="ARBA00022606"/>
    </source>
</evidence>
<keyword evidence="10" id="KW-0675">Receptor</keyword>
<evidence type="ECO:0000256" key="8">
    <source>
        <dbReference type="ARBA" id="ARBA00022991"/>
    </source>
</evidence>
<keyword evidence="3" id="KW-0600">Photoreceptor protein</keyword>
<gene>
    <name evidence="12" type="ORF">ACFSUC_11120</name>
</gene>
<evidence type="ECO:0000256" key="6">
    <source>
        <dbReference type="ARBA" id="ARBA00022925"/>
    </source>
</evidence>
<comment type="subcellular location">
    <subcellularLocation>
        <location evidence="1">Membrane</location>
        <topology evidence="1">Multi-pass membrane protein</topology>
    </subcellularLocation>
</comment>
<protein>
    <submittedName>
        <fullName evidence="12">Bacteriorhodopsin</fullName>
    </submittedName>
</protein>
<dbReference type="PROSITE" id="PS00950">
    <property type="entry name" value="BACTERIAL_OPSIN_1"/>
    <property type="match status" value="1"/>
</dbReference>
<organism evidence="12 13">
    <name type="scientific">Marinicrinis sediminis</name>
    <dbReference type="NCBI Taxonomy" id="1652465"/>
    <lineage>
        <taxon>Bacteria</taxon>
        <taxon>Bacillati</taxon>
        <taxon>Bacillota</taxon>
        <taxon>Bacilli</taxon>
        <taxon>Bacillales</taxon>
        <taxon>Paenibacillaceae</taxon>
    </lineage>
</organism>
<feature type="transmembrane region" description="Helical" evidence="11">
    <location>
        <begin position="38"/>
        <end position="62"/>
    </location>
</feature>
<dbReference type="PANTHER" id="PTHR28286">
    <property type="match status" value="1"/>
</dbReference>
<dbReference type="EMBL" id="JBHUMM010000025">
    <property type="protein sequence ID" value="MFD2672152.1"/>
    <property type="molecule type" value="Genomic_DNA"/>
</dbReference>
<dbReference type="SMART" id="SM01021">
    <property type="entry name" value="Bac_rhodopsin"/>
    <property type="match status" value="1"/>
</dbReference>
<keyword evidence="13" id="KW-1185">Reference proteome</keyword>
<name>A0ABW5RAS0_9BACL</name>
<dbReference type="InterPro" id="IPR018229">
    <property type="entry name" value="Rhodopsin_retinal_BS"/>
</dbReference>
<evidence type="ECO:0000256" key="1">
    <source>
        <dbReference type="ARBA" id="ARBA00004141"/>
    </source>
</evidence>
<keyword evidence="9 11" id="KW-0472">Membrane</keyword>
<dbReference type="PANTHER" id="PTHR28286:SF2">
    <property type="entry name" value="BACTERIORHODOPSIN _OPSIN, NOPA (EUROFUNG)"/>
    <property type="match status" value="1"/>
</dbReference>
<comment type="caution">
    <text evidence="12">The sequence shown here is derived from an EMBL/GenBank/DDBJ whole genome shotgun (WGS) entry which is preliminary data.</text>
</comment>